<dbReference type="SUPFAM" id="SSF53448">
    <property type="entry name" value="Nucleotide-diphospho-sugar transferases"/>
    <property type="match status" value="1"/>
</dbReference>
<evidence type="ECO:0000256" key="9">
    <source>
        <dbReference type="ARBA" id="ARBA00022968"/>
    </source>
</evidence>
<dbReference type="PANTHER" id="PTHR10859:SF91">
    <property type="entry name" value="DOLICHYL-PHOSPHATE BETA-GLUCOSYLTRANSFERASE"/>
    <property type="match status" value="1"/>
</dbReference>
<sequence length="301" mass="33037">MKKVPCSSIFSEPSKELSIIIPAYNEEDRLPATLQETLSYLQRRRDRQGASFTYEVIIVDDGSSDGTVRAASEFVRRHGFDAVRVLRLPQNCGKGYAVKSGMLCSRGQRLLMMDADGATKVSDLERLETKLAQICTHNNGPVGSLAGATTAAASAPAVAARSGGLGFVLGSRAHMQEAATAKRSALRNFLMHGFHLLVMAVVGNEIRDTQCGFKLFSRGAAQQLYSNQRLQRWCFDVELVYLAQQLKCPMAEVQVNWTEIPGSKIRVASMAHMALELAMIRLGYTGGVWKVRTPQEVGKMH</sequence>
<dbReference type="InterPro" id="IPR029044">
    <property type="entry name" value="Nucleotide-diphossugar_trans"/>
</dbReference>
<keyword evidence="10" id="KW-1133">Transmembrane helix</keyword>
<accession>A0A2P6VK36</accession>
<dbReference type="GO" id="GO:0005789">
    <property type="term" value="C:endoplasmic reticulum membrane"/>
    <property type="evidence" value="ECO:0007669"/>
    <property type="project" value="UniProtKB-SubCell"/>
</dbReference>
<dbReference type="Pfam" id="PF00535">
    <property type="entry name" value="Glycos_transf_2"/>
    <property type="match status" value="1"/>
</dbReference>
<dbReference type="GO" id="GO:0004581">
    <property type="term" value="F:dolichyl-phosphate beta-glucosyltransferase activity"/>
    <property type="evidence" value="ECO:0007669"/>
    <property type="project" value="UniProtKB-EC"/>
</dbReference>
<evidence type="ECO:0000256" key="11">
    <source>
        <dbReference type="ARBA" id="ARBA00023136"/>
    </source>
</evidence>
<dbReference type="Proteomes" id="UP000239649">
    <property type="component" value="Unassembled WGS sequence"/>
</dbReference>
<keyword evidence="6" id="KW-0808">Transferase</keyword>
<protein>
    <recommendedName>
        <fullName evidence="4">dolichyl-phosphate beta-glucosyltransferase</fullName>
        <ecNumber evidence="4">2.4.1.117</ecNumber>
    </recommendedName>
</protein>
<dbReference type="CDD" id="cd04188">
    <property type="entry name" value="DPG_synthase"/>
    <property type="match status" value="1"/>
</dbReference>
<dbReference type="InterPro" id="IPR001173">
    <property type="entry name" value="Glyco_trans_2-like"/>
</dbReference>
<keyword evidence="9" id="KW-0735">Signal-anchor</keyword>
<dbReference type="STRING" id="554055.A0A2P6VK36"/>
<name>A0A2P6VK36_9CHLO</name>
<evidence type="ECO:0000256" key="1">
    <source>
        <dbReference type="ARBA" id="ARBA00004389"/>
    </source>
</evidence>
<comment type="caution">
    <text evidence="14">The sequence shown here is derived from an EMBL/GenBank/DDBJ whole genome shotgun (WGS) entry which is preliminary data.</text>
</comment>
<dbReference type="PANTHER" id="PTHR10859">
    <property type="entry name" value="GLYCOSYL TRANSFERASE"/>
    <property type="match status" value="1"/>
</dbReference>
<evidence type="ECO:0000256" key="12">
    <source>
        <dbReference type="ARBA" id="ARBA00045097"/>
    </source>
</evidence>
<reference evidence="14 15" key="1">
    <citation type="journal article" date="2018" name="Plant J.">
        <title>Genome sequences of Chlorella sorokiniana UTEX 1602 and Micractinium conductrix SAG 241.80: implications to maltose excretion by a green alga.</title>
        <authorList>
            <person name="Arriola M.B."/>
            <person name="Velmurugan N."/>
            <person name="Zhang Y."/>
            <person name="Plunkett M.H."/>
            <person name="Hondzo H."/>
            <person name="Barney B.M."/>
        </authorList>
    </citation>
    <scope>NUCLEOTIDE SEQUENCE [LARGE SCALE GENOMIC DNA]</scope>
    <source>
        <strain evidence="14 15">SAG 241.80</strain>
    </source>
</reference>
<dbReference type="EC" id="2.4.1.117" evidence="4"/>
<evidence type="ECO:0000256" key="10">
    <source>
        <dbReference type="ARBA" id="ARBA00022989"/>
    </source>
</evidence>
<evidence type="ECO:0000256" key="3">
    <source>
        <dbReference type="ARBA" id="ARBA00006739"/>
    </source>
</evidence>
<dbReference type="Gene3D" id="3.90.550.10">
    <property type="entry name" value="Spore Coat Polysaccharide Biosynthesis Protein SpsA, Chain A"/>
    <property type="match status" value="1"/>
</dbReference>
<evidence type="ECO:0000256" key="5">
    <source>
        <dbReference type="ARBA" id="ARBA00022676"/>
    </source>
</evidence>
<evidence type="ECO:0000256" key="8">
    <source>
        <dbReference type="ARBA" id="ARBA00022824"/>
    </source>
</evidence>
<comment type="subcellular location">
    <subcellularLocation>
        <location evidence="1">Endoplasmic reticulum membrane</location>
        <topology evidence="1">Single-pass membrane protein</topology>
    </subcellularLocation>
</comment>
<gene>
    <name evidence="14" type="ORF">C2E20_2098</name>
</gene>
<dbReference type="InterPro" id="IPR035518">
    <property type="entry name" value="DPG_synthase"/>
</dbReference>
<evidence type="ECO:0000256" key="2">
    <source>
        <dbReference type="ARBA" id="ARBA00004922"/>
    </source>
</evidence>
<evidence type="ECO:0000256" key="4">
    <source>
        <dbReference type="ARBA" id="ARBA00012583"/>
    </source>
</evidence>
<dbReference type="EMBL" id="LHPF02000004">
    <property type="protein sequence ID" value="PSC74459.1"/>
    <property type="molecule type" value="Genomic_DNA"/>
</dbReference>
<keyword evidence="8" id="KW-0256">Endoplasmic reticulum</keyword>
<comment type="similarity">
    <text evidence="3">Belongs to the glycosyltransferase 2 family.</text>
</comment>
<keyword evidence="11" id="KW-0472">Membrane</keyword>
<evidence type="ECO:0000256" key="7">
    <source>
        <dbReference type="ARBA" id="ARBA00022692"/>
    </source>
</evidence>
<proteinExistence type="inferred from homology"/>
<evidence type="ECO:0000256" key="6">
    <source>
        <dbReference type="ARBA" id="ARBA00022679"/>
    </source>
</evidence>
<organism evidence="14 15">
    <name type="scientific">Micractinium conductrix</name>
    <dbReference type="NCBI Taxonomy" id="554055"/>
    <lineage>
        <taxon>Eukaryota</taxon>
        <taxon>Viridiplantae</taxon>
        <taxon>Chlorophyta</taxon>
        <taxon>core chlorophytes</taxon>
        <taxon>Trebouxiophyceae</taxon>
        <taxon>Chlorellales</taxon>
        <taxon>Chlorellaceae</taxon>
        <taxon>Chlorella clade</taxon>
        <taxon>Micractinium</taxon>
    </lineage>
</organism>
<evidence type="ECO:0000313" key="14">
    <source>
        <dbReference type="EMBL" id="PSC74459.1"/>
    </source>
</evidence>
<dbReference type="OrthoDB" id="3784at2759"/>
<evidence type="ECO:0000313" key="15">
    <source>
        <dbReference type="Proteomes" id="UP000239649"/>
    </source>
</evidence>
<keyword evidence="7" id="KW-0812">Transmembrane</keyword>
<comment type="catalytic activity">
    <reaction evidence="12">
        <text>a di-trans,poly-cis-dolichyl phosphate + UDP-alpha-D-glucose = a di-trans,poly-cis-dolichyl beta-D-glucosyl phosphate + UDP</text>
        <dbReference type="Rhea" id="RHEA:15401"/>
        <dbReference type="Rhea" id="RHEA-COMP:19498"/>
        <dbReference type="Rhea" id="RHEA-COMP:19502"/>
        <dbReference type="ChEBI" id="CHEBI:57525"/>
        <dbReference type="ChEBI" id="CHEBI:57683"/>
        <dbReference type="ChEBI" id="CHEBI:58223"/>
        <dbReference type="ChEBI" id="CHEBI:58885"/>
        <dbReference type="EC" id="2.4.1.117"/>
    </reaction>
    <physiologicalReaction direction="left-to-right" evidence="12">
        <dbReference type="Rhea" id="RHEA:15402"/>
    </physiologicalReaction>
</comment>
<dbReference type="AlphaFoldDB" id="A0A2P6VK36"/>
<evidence type="ECO:0000259" key="13">
    <source>
        <dbReference type="Pfam" id="PF00535"/>
    </source>
</evidence>
<dbReference type="GO" id="GO:0006487">
    <property type="term" value="P:protein N-linked glycosylation"/>
    <property type="evidence" value="ECO:0007669"/>
    <property type="project" value="TreeGrafter"/>
</dbReference>
<comment type="pathway">
    <text evidence="2">Protein modification; protein glycosylation.</text>
</comment>
<keyword evidence="15" id="KW-1185">Reference proteome</keyword>
<keyword evidence="5" id="KW-0328">Glycosyltransferase</keyword>
<feature type="domain" description="Glycosyltransferase 2-like" evidence="13">
    <location>
        <begin position="18"/>
        <end position="132"/>
    </location>
</feature>